<keyword evidence="3" id="KW-1185">Reference proteome</keyword>
<reference evidence="3" key="1">
    <citation type="journal article" date="2019" name="Int. J. Syst. Evol. Microbiol.">
        <title>The Global Catalogue of Microorganisms (GCM) 10K type strain sequencing project: providing services to taxonomists for standard genome sequencing and annotation.</title>
        <authorList>
            <consortium name="The Broad Institute Genomics Platform"/>
            <consortium name="The Broad Institute Genome Sequencing Center for Infectious Disease"/>
            <person name="Wu L."/>
            <person name="Ma J."/>
        </authorList>
    </citation>
    <scope>NUCLEOTIDE SEQUENCE [LARGE SCALE GENOMIC DNA]</scope>
    <source>
        <strain evidence="3">CGMCC 1.7656</strain>
    </source>
</reference>
<dbReference type="EMBL" id="BMLV01000006">
    <property type="protein sequence ID" value="GGP06009.1"/>
    <property type="molecule type" value="Genomic_DNA"/>
</dbReference>
<evidence type="ECO:0000313" key="2">
    <source>
        <dbReference type="EMBL" id="GGP06009.1"/>
    </source>
</evidence>
<name>A0ABQ2NM95_9FLAO</name>
<gene>
    <name evidence="2" type="ORF">GCM10010992_24520</name>
</gene>
<proteinExistence type="predicted"/>
<comment type="caution">
    <text evidence="2">The sequence shown here is derived from an EMBL/GenBank/DDBJ whole genome shotgun (WGS) entry which is preliminary data.</text>
</comment>
<feature type="chain" id="PRO_5046572375" evidence="1">
    <location>
        <begin position="23"/>
        <end position="134"/>
    </location>
</feature>
<dbReference type="RefSeq" id="WP_188618423.1">
    <property type="nucleotide sequence ID" value="NZ_BMLV01000006.1"/>
</dbReference>
<organism evidence="2 3">
    <name type="scientific">Cloacibacterium rupense</name>
    <dbReference type="NCBI Taxonomy" id="517423"/>
    <lineage>
        <taxon>Bacteria</taxon>
        <taxon>Pseudomonadati</taxon>
        <taxon>Bacteroidota</taxon>
        <taxon>Flavobacteriia</taxon>
        <taxon>Flavobacteriales</taxon>
        <taxon>Weeksellaceae</taxon>
    </lineage>
</organism>
<evidence type="ECO:0000256" key="1">
    <source>
        <dbReference type="SAM" id="SignalP"/>
    </source>
</evidence>
<accession>A0ABQ2NM95</accession>
<feature type="signal peptide" evidence="1">
    <location>
        <begin position="1"/>
        <end position="22"/>
    </location>
</feature>
<protein>
    <submittedName>
        <fullName evidence="2">Uncharacterized protein</fullName>
    </submittedName>
</protein>
<evidence type="ECO:0000313" key="3">
    <source>
        <dbReference type="Proteomes" id="UP000620064"/>
    </source>
</evidence>
<keyword evidence="1" id="KW-0732">Signal</keyword>
<sequence length="134" mass="15092">MKNIKFLFAALALLFVSTFASAQVKDWKEKNDFHKIMSTTFHPAEEGNLAPIKSKIDEMQAKAIAFQKSEIPVDVVNKKEVKKNLKELVKGTKALNKKIKANASDEFIKTELTSLHDVFHKIVGLCNAEDEHAH</sequence>
<dbReference type="Proteomes" id="UP000620064">
    <property type="component" value="Unassembled WGS sequence"/>
</dbReference>